<evidence type="ECO:0000256" key="2">
    <source>
        <dbReference type="ARBA" id="ARBA00022475"/>
    </source>
</evidence>
<evidence type="ECO:0000256" key="8">
    <source>
        <dbReference type="HAMAP-Rule" id="MF_00910"/>
    </source>
</evidence>
<evidence type="ECO:0000256" key="4">
    <source>
        <dbReference type="ARBA" id="ARBA00022692"/>
    </source>
</evidence>
<dbReference type="Pfam" id="PF04999">
    <property type="entry name" value="FtsL"/>
    <property type="match status" value="1"/>
</dbReference>
<evidence type="ECO:0000313" key="12">
    <source>
        <dbReference type="Proteomes" id="UP001177769"/>
    </source>
</evidence>
<dbReference type="PANTHER" id="PTHR37479:SF1">
    <property type="entry name" value="CELL DIVISION PROTEIN FTSL"/>
    <property type="match status" value="1"/>
</dbReference>
<evidence type="ECO:0000256" key="1">
    <source>
        <dbReference type="ARBA" id="ARBA00004401"/>
    </source>
</evidence>
<keyword evidence="3 8" id="KW-0132">Cell division</keyword>
<keyword evidence="2 8" id="KW-1003">Cell membrane</keyword>
<comment type="similarity">
    <text evidence="8">Belongs to the FtsL family.</text>
</comment>
<evidence type="ECO:0000256" key="10">
    <source>
        <dbReference type="SAM" id="Coils"/>
    </source>
</evidence>
<keyword evidence="5 8" id="KW-1133">Transmembrane helix</keyword>
<keyword evidence="10" id="KW-0175">Coiled coil</keyword>
<dbReference type="AlphaFoldDB" id="A0AA95NC20"/>
<comment type="subunit">
    <text evidence="8">Part of a complex composed of FtsB, FtsL and FtsQ.</text>
</comment>
<dbReference type="RefSeq" id="WP_285233488.1">
    <property type="nucleotide sequence ID" value="NZ_CP116346.1"/>
</dbReference>
<evidence type="ECO:0000256" key="6">
    <source>
        <dbReference type="ARBA" id="ARBA00023136"/>
    </source>
</evidence>
<dbReference type="InterPro" id="IPR011922">
    <property type="entry name" value="Cell_div_FtsL"/>
</dbReference>
<feature type="coiled-coil region" evidence="10">
    <location>
        <begin position="26"/>
        <end position="53"/>
    </location>
</feature>
<gene>
    <name evidence="8 11" type="primary">ftsL</name>
    <name evidence="11" type="ORF">PFX98_01925</name>
</gene>
<comment type="subcellular location">
    <subcellularLocation>
        <location evidence="8">Cell inner membrane</location>
        <topology evidence="8">Single-pass type II membrane protein</topology>
    </subcellularLocation>
    <subcellularLocation>
        <location evidence="1">Cell membrane</location>
        <topology evidence="1">Single-pass type II membrane protein</topology>
    </subcellularLocation>
    <text evidence="8">Localizes to the division septum where it forms a ring structure.</text>
</comment>
<dbReference type="NCBIfam" id="TIGR02209">
    <property type="entry name" value="ftsL_broad"/>
    <property type="match status" value="1"/>
</dbReference>
<dbReference type="HAMAP" id="MF_00910">
    <property type="entry name" value="FtsL"/>
    <property type="match status" value="1"/>
</dbReference>
<dbReference type="EMBL" id="CP116346">
    <property type="protein sequence ID" value="WIT12390.1"/>
    <property type="molecule type" value="Genomic_DNA"/>
</dbReference>
<dbReference type="PANTHER" id="PTHR37479">
    <property type="entry name" value="CELL DIVISION PROTEIN FTSL"/>
    <property type="match status" value="1"/>
</dbReference>
<evidence type="ECO:0000256" key="7">
    <source>
        <dbReference type="ARBA" id="ARBA00023306"/>
    </source>
</evidence>
<organism evidence="11 12">
    <name type="scientific">Paucibacter sediminis</name>
    <dbReference type="NCBI Taxonomy" id="3019553"/>
    <lineage>
        <taxon>Bacteria</taxon>
        <taxon>Pseudomonadati</taxon>
        <taxon>Pseudomonadota</taxon>
        <taxon>Betaproteobacteria</taxon>
        <taxon>Burkholderiales</taxon>
        <taxon>Sphaerotilaceae</taxon>
        <taxon>Roseateles</taxon>
    </lineage>
</organism>
<dbReference type="GO" id="GO:0032153">
    <property type="term" value="C:cell division site"/>
    <property type="evidence" value="ECO:0007669"/>
    <property type="project" value="UniProtKB-UniRule"/>
</dbReference>
<keyword evidence="12" id="KW-1185">Reference proteome</keyword>
<reference evidence="11" key="1">
    <citation type="submission" date="2023-01" db="EMBL/GenBank/DDBJ databases">
        <title>Whole genome sequence of Paucibacter sp. S2-9 isolated from pond sediment.</title>
        <authorList>
            <person name="Jung J.Y."/>
        </authorList>
    </citation>
    <scope>NUCLEOTIDE SEQUENCE</scope>
    <source>
        <strain evidence="11">S2-9</strain>
    </source>
</reference>
<keyword evidence="4 8" id="KW-0812">Transmembrane</keyword>
<evidence type="ECO:0000313" key="11">
    <source>
        <dbReference type="EMBL" id="WIT12390.1"/>
    </source>
</evidence>
<protein>
    <recommendedName>
        <fullName evidence="8 9">Cell division protein FtsL</fullName>
    </recommendedName>
</protein>
<dbReference type="GO" id="GO:0005886">
    <property type="term" value="C:plasma membrane"/>
    <property type="evidence" value="ECO:0007669"/>
    <property type="project" value="UniProtKB-SubCell"/>
</dbReference>
<keyword evidence="8" id="KW-0997">Cell inner membrane</keyword>
<evidence type="ECO:0000256" key="5">
    <source>
        <dbReference type="ARBA" id="ARBA00022989"/>
    </source>
</evidence>
<keyword evidence="6 8" id="KW-0472">Membrane</keyword>
<dbReference type="KEGG" id="pais:PFX98_01925"/>
<name>A0AA95NC20_9BURK</name>
<accession>A0AA95NC20</accession>
<dbReference type="Proteomes" id="UP001177769">
    <property type="component" value="Chromosome"/>
</dbReference>
<proteinExistence type="inferred from homology"/>
<keyword evidence="7 8" id="KW-0131">Cell cycle</keyword>
<dbReference type="GO" id="GO:0043093">
    <property type="term" value="P:FtsZ-dependent cytokinesis"/>
    <property type="evidence" value="ECO:0007669"/>
    <property type="project" value="UniProtKB-UniRule"/>
</dbReference>
<comment type="function">
    <text evidence="8">Essential cell division protein. May link together the upstream cell division proteins, which are predominantly cytoplasmic, with the downstream cell division proteins, which are predominantly periplasmic.</text>
</comment>
<sequence length="109" mass="12074">MSRINFLLLLAVLLSGLYMVRNAYEARRLFTELDRAQTEARRLDADYQRLQAERHAQATNLRVEQVARERLRMRAITPAITQTATQTTGQALDGGTARAASAAIAGGTQ</sequence>
<evidence type="ECO:0000256" key="9">
    <source>
        <dbReference type="NCBIfam" id="TIGR02209"/>
    </source>
</evidence>
<evidence type="ECO:0000256" key="3">
    <source>
        <dbReference type="ARBA" id="ARBA00022618"/>
    </source>
</evidence>